<name>A0A316YFJ0_9BASI</name>
<dbReference type="Gene3D" id="2.30.40.10">
    <property type="entry name" value="Urease, subunit C, domain 1"/>
    <property type="match status" value="1"/>
</dbReference>
<evidence type="ECO:0000259" key="2">
    <source>
        <dbReference type="Pfam" id="PF01979"/>
    </source>
</evidence>
<dbReference type="PANTHER" id="PTHR43135">
    <property type="entry name" value="ALPHA-D-RIBOSE 1-METHYLPHOSPHONATE 5-TRIPHOSPHATE DIPHOSPHATASE"/>
    <property type="match status" value="1"/>
</dbReference>
<feature type="signal peptide" evidence="1">
    <location>
        <begin position="1"/>
        <end position="21"/>
    </location>
</feature>
<organism evidence="3 4">
    <name type="scientific">Acaromyces ingoldii</name>
    <dbReference type="NCBI Taxonomy" id="215250"/>
    <lineage>
        <taxon>Eukaryota</taxon>
        <taxon>Fungi</taxon>
        <taxon>Dikarya</taxon>
        <taxon>Basidiomycota</taxon>
        <taxon>Ustilaginomycotina</taxon>
        <taxon>Exobasidiomycetes</taxon>
        <taxon>Exobasidiales</taxon>
        <taxon>Cryptobasidiaceae</taxon>
        <taxon>Acaromyces</taxon>
    </lineage>
</organism>
<dbReference type="AlphaFoldDB" id="A0A316YFJ0"/>
<keyword evidence="1" id="KW-0732">Signal</keyword>
<dbReference type="RefSeq" id="XP_025373713.1">
    <property type="nucleotide sequence ID" value="XM_025525545.1"/>
</dbReference>
<evidence type="ECO:0000313" key="4">
    <source>
        <dbReference type="Proteomes" id="UP000245768"/>
    </source>
</evidence>
<feature type="chain" id="PRO_5016381610" description="Amidohydrolase-related domain-containing protein" evidence="1">
    <location>
        <begin position="22"/>
        <end position="420"/>
    </location>
</feature>
<accession>A0A316YFJ0</accession>
<dbReference type="GeneID" id="37047461"/>
<sequence>MRYTLLVQTLIACALLWHATACPLHVRDEGSTPLVNHRRSAPIARCNKTAIEDVSIFNGSHFEPEQTVCLEGGYIVQTGACANRTVTVNGTGKYLIPGLFDSHIHLTDVQSLENFTSYGGTTAMHMNCKNYTQCAIMANQPGLASFVYAGRSAVGNGSLHEANDPTRPKDTLIYPDTNVSQFVAWQFGNGSDFHKITAEVNGPSVQQQIDMVKTAHCQYLKQTMTHASAVTAYEQAVESLTDGIQHVPDDGILDDALIQTIKRQGQFVTPTLNVFEYAYTDPVLQQYFHVEPNSNRSLSHAQTNAQRLYQAGIPMIAGTDSVGSLVQNGTTIEVPFGLTVHYEMQNLVNIVGMSPAEAINAATREAARWHRLMDRGTIEVGKKADLVLLKSNPLANISNTLDIESIWAGGMQVVHVTRKA</sequence>
<dbReference type="Gene3D" id="3.30.110.90">
    <property type="entry name" value="Amidohydrolase"/>
    <property type="match status" value="1"/>
</dbReference>
<dbReference type="InParanoid" id="A0A316YFJ0"/>
<proteinExistence type="predicted"/>
<dbReference type="SUPFAM" id="SSF51338">
    <property type="entry name" value="Composite domain of metallo-dependent hydrolases"/>
    <property type="match status" value="1"/>
</dbReference>
<dbReference type="STRING" id="215250.A0A316YFJ0"/>
<dbReference type="Gene3D" id="3.40.50.10910">
    <property type="entry name" value="Amidohydrolase"/>
    <property type="match status" value="1"/>
</dbReference>
<feature type="domain" description="Amidohydrolase-related" evidence="2">
    <location>
        <begin position="212"/>
        <end position="407"/>
    </location>
</feature>
<dbReference type="OrthoDB" id="5595695at2759"/>
<dbReference type="InterPro" id="IPR051781">
    <property type="entry name" value="Metallo-dep_Hydrolase"/>
</dbReference>
<protein>
    <recommendedName>
        <fullName evidence="2">Amidohydrolase-related domain-containing protein</fullName>
    </recommendedName>
</protein>
<evidence type="ECO:0000313" key="3">
    <source>
        <dbReference type="EMBL" id="PWN86515.1"/>
    </source>
</evidence>
<dbReference type="InterPro" id="IPR011059">
    <property type="entry name" value="Metal-dep_hydrolase_composite"/>
</dbReference>
<reference evidence="3" key="1">
    <citation type="journal article" date="2018" name="Mol. Biol. Evol.">
        <title>Broad Genomic Sampling Reveals a Smut Pathogenic Ancestry of the Fungal Clade Ustilaginomycotina.</title>
        <authorList>
            <person name="Kijpornyongpan T."/>
            <person name="Mondo S.J."/>
            <person name="Barry K."/>
            <person name="Sandor L."/>
            <person name="Lee J."/>
            <person name="Lipzen A."/>
            <person name="Pangilinan J."/>
            <person name="LaButti K."/>
            <person name="Hainaut M."/>
            <person name="Henrissat B."/>
            <person name="Grigoriev I.V."/>
            <person name="Spatafora J.W."/>
            <person name="Aime M.C."/>
        </authorList>
    </citation>
    <scope>NUCLEOTIDE SEQUENCE [LARGE SCALE GENOMIC DNA]</scope>
    <source>
        <strain evidence="3">MCA 4198</strain>
    </source>
</reference>
<dbReference type="EMBL" id="KZ819644">
    <property type="protein sequence ID" value="PWN86515.1"/>
    <property type="molecule type" value="Genomic_DNA"/>
</dbReference>
<dbReference type="PANTHER" id="PTHR43135:SF3">
    <property type="entry name" value="ALPHA-D-RIBOSE 1-METHYLPHOSPHONATE 5-TRIPHOSPHATE DIPHOSPHATASE"/>
    <property type="match status" value="1"/>
</dbReference>
<dbReference type="Pfam" id="PF01979">
    <property type="entry name" value="Amidohydro_1"/>
    <property type="match status" value="1"/>
</dbReference>
<dbReference type="InterPro" id="IPR032466">
    <property type="entry name" value="Metal_Hydrolase"/>
</dbReference>
<evidence type="ECO:0000256" key="1">
    <source>
        <dbReference type="SAM" id="SignalP"/>
    </source>
</evidence>
<dbReference type="Gene3D" id="1.20.58.520">
    <property type="entry name" value="Amidohydrolase"/>
    <property type="match status" value="1"/>
</dbReference>
<gene>
    <name evidence="3" type="ORF">FA10DRAFT_52023</name>
</gene>
<dbReference type="GO" id="GO:0016810">
    <property type="term" value="F:hydrolase activity, acting on carbon-nitrogen (but not peptide) bonds"/>
    <property type="evidence" value="ECO:0007669"/>
    <property type="project" value="InterPro"/>
</dbReference>
<keyword evidence="4" id="KW-1185">Reference proteome</keyword>
<dbReference type="SUPFAM" id="SSF51556">
    <property type="entry name" value="Metallo-dependent hydrolases"/>
    <property type="match status" value="1"/>
</dbReference>
<dbReference type="InterPro" id="IPR006680">
    <property type="entry name" value="Amidohydro-rel"/>
</dbReference>
<dbReference type="Proteomes" id="UP000245768">
    <property type="component" value="Unassembled WGS sequence"/>
</dbReference>